<feature type="compositionally biased region" description="Basic and acidic residues" evidence="15">
    <location>
        <begin position="1"/>
        <end position="28"/>
    </location>
</feature>
<feature type="region of interest" description="Disordered" evidence="15">
    <location>
        <begin position="1"/>
        <end position="88"/>
    </location>
</feature>
<keyword evidence="7 19" id="KW-0808">Transferase</keyword>
<keyword evidence="12" id="KW-0961">Cell wall biogenesis/degradation</keyword>
<dbReference type="InterPro" id="IPR012338">
    <property type="entry name" value="Beta-lactam/transpept-like"/>
</dbReference>
<dbReference type="RefSeq" id="WP_246352385.1">
    <property type="nucleotide sequence ID" value="NZ_JACIJF010000007.1"/>
</dbReference>
<dbReference type="InterPro" id="IPR036950">
    <property type="entry name" value="PBP_transglycosylase"/>
</dbReference>
<dbReference type="PANTHER" id="PTHR32282">
    <property type="entry name" value="BINDING PROTEIN TRANSPEPTIDASE, PUTATIVE-RELATED"/>
    <property type="match status" value="1"/>
</dbReference>
<keyword evidence="6 19" id="KW-0328">Glycosyltransferase</keyword>
<name>A0A840YK05_9SPHN</name>
<keyword evidence="9" id="KW-0133">Cell shape</keyword>
<organism evidence="19 20">
    <name type="scientific">Sphingomonas xinjiangensis</name>
    <dbReference type="NCBI Taxonomy" id="643568"/>
    <lineage>
        <taxon>Bacteria</taxon>
        <taxon>Pseudomonadati</taxon>
        <taxon>Pseudomonadota</taxon>
        <taxon>Alphaproteobacteria</taxon>
        <taxon>Sphingomonadales</taxon>
        <taxon>Sphingomonadaceae</taxon>
        <taxon>Sphingomonas</taxon>
    </lineage>
</organism>
<keyword evidence="16" id="KW-0812">Transmembrane</keyword>
<keyword evidence="10" id="KW-0573">Peptidoglycan synthesis</keyword>
<keyword evidence="16" id="KW-1133">Transmembrane helix</keyword>
<evidence type="ECO:0000256" key="8">
    <source>
        <dbReference type="ARBA" id="ARBA00022801"/>
    </source>
</evidence>
<evidence type="ECO:0000256" key="12">
    <source>
        <dbReference type="ARBA" id="ARBA00023316"/>
    </source>
</evidence>
<dbReference type="Gene3D" id="1.10.3810.10">
    <property type="entry name" value="Biosynthetic peptidoglycan transglycosylase-like"/>
    <property type="match status" value="1"/>
</dbReference>
<evidence type="ECO:0000256" key="2">
    <source>
        <dbReference type="ARBA" id="ARBA00007090"/>
    </source>
</evidence>
<evidence type="ECO:0000256" key="16">
    <source>
        <dbReference type="SAM" id="Phobius"/>
    </source>
</evidence>
<dbReference type="NCBIfam" id="TIGR02074">
    <property type="entry name" value="PBP_1a_fam"/>
    <property type="match status" value="1"/>
</dbReference>
<keyword evidence="11" id="KW-0511">Multifunctional enzyme</keyword>
<feature type="compositionally biased region" description="Pro residues" evidence="15">
    <location>
        <begin position="57"/>
        <end position="72"/>
    </location>
</feature>
<dbReference type="GO" id="GO:0009002">
    <property type="term" value="F:serine-type D-Ala-D-Ala carboxypeptidase activity"/>
    <property type="evidence" value="ECO:0007669"/>
    <property type="project" value="UniProtKB-EC"/>
</dbReference>
<comment type="pathway">
    <text evidence="1">Cell wall biogenesis; peptidoglycan biosynthesis.</text>
</comment>
<evidence type="ECO:0000259" key="18">
    <source>
        <dbReference type="Pfam" id="PF00912"/>
    </source>
</evidence>
<evidence type="ECO:0000259" key="17">
    <source>
        <dbReference type="Pfam" id="PF00905"/>
    </source>
</evidence>
<evidence type="ECO:0000256" key="5">
    <source>
        <dbReference type="ARBA" id="ARBA00022670"/>
    </source>
</evidence>
<protein>
    <submittedName>
        <fullName evidence="19">Penicillin-binding protein 1A</fullName>
        <ecNumber evidence="19">2.4.1.-</ecNumber>
        <ecNumber evidence="19">3.4.-.-</ecNumber>
    </submittedName>
</protein>
<dbReference type="GO" id="GO:0009252">
    <property type="term" value="P:peptidoglycan biosynthetic process"/>
    <property type="evidence" value="ECO:0007669"/>
    <property type="project" value="UniProtKB-UniPathway"/>
</dbReference>
<dbReference type="Pfam" id="PF00912">
    <property type="entry name" value="Transgly"/>
    <property type="match status" value="1"/>
</dbReference>
<reference evidence="19 20" key="1">
    <citation type="submission" date="2020-08" db="EMBL/GenBank/DDBJ databases">
        <title>Genomic Encyclopedia of Type Strains, Phase IV (KMG-IV): sequencing the most valuable type-strain genomes for metagenomic binning, comparative biology and taxonomic classification.</title>
        <authorList>
            <person name="Goeker M."/>
        </authorList>
    </citation>
    <scope>NUCLEOTIDE SEQUENCE [LARGE SCALE GENOMIC DNA]</scope>
    <source>
        <strain evidence="19 20">DSM 26736</strain>
    </source>
</reference>
<dbReference type="Pfam" id="PF00905">
    <property type="entry name" value="Transpeptidase"/>
    <property type="match status" value="1"/>
</dbReference>
<evidence type="ECO:0000256" key="4">
    <source>
        <dbReference type="ARBA" id="ARBA00022645"/>
    </source>
</evidence>
<dbReference type="Proteomes" id="UP000527143">
    <property type="component" value="Unassembled WGS sequence"/>
</dbReference>
<dbReference type="SUPFAM" id="SSF56601">
    <property type="entry name" value="beta-lactamase/transpeptidase-like"/>
    <property type="match status" value="1"/>
</dbReference>
<evidence type="ECO:0000256" key="15">
    <source>
        <dbReference type="SAM" id="MobiDB-lite"/>
    </source>
</evidence>
<evidence type="ECO:0000256" key="3">
    <source>
        <dbReference type="ARBA" id="ARBA00007739"/>
    </source>
</evidence>
<dbReference type="InterPro" id="IPR050396">
    <property type="entry name" value="Glycosyltr_51/Transpeptidase"/>
</dbReference>
<dbReference type="GO" id="GO:0008955">
    <property type="term" value="F:peptidoglycan glycosyltransferase activity"/>
    <property type="evidence" value="ECO:0007669"/>
    <property type="project" value="UniProtKB-EC"/>
</dbReference>
<dbReference type="GO" id="GO:0006508">
    <property type="term" value="P:proteolysis"/>
    <property type="evidence" value="ECO:0007669"/>
    <property type="project" value="UniProtKB-KW"/>
</dbReference>
<feature type="compositionally biased region" description="Acidic residues" evidence="15">
    <location>
        <begin position="731"/>
        <end position="744"/>
    </location>
</feature>
<dbReference type="UniPathway" id="UPA00219"/>
<comment type="similarity">
    <text evidence="3">In the N-terminal section; belongs to the glycosyltransferase 51 family.</text>
</comment>
<dbReference type="PANTHER" id="PTHR32282:SF33">
    <property type="entry name" value="PEPTIDOGLYCAN GLYCOSYLTRANSFERASE"/>
    <property type="match status" value="1"/>
</dbReference>
<evidence type="ECO:0000313" key="20">
    <source>
        <dbReference type="Proteomes" id="UP000527143"/>
    </source>
</evidence>
<dbReference type="EC" id="3.4.-.-" evidence="19"/>
<keyword evidence="16" id="KW-0472">Membrane</keyword>
<feature type="transmembrane region" description="Helical" evidence="16">
    <location>
        <begin position="99"/>
        <end position="120"/>
    </location>
</feature>
<dbReference type="InterPro" id="IPR023346">
    <property type="entry name" value="Lysozyme-like_dom_sf"/>
</dbReference>
<keyword evidence="8 19" id="KW-0378">Hydrolase</keyword>
<evidence type="ECO:0000256" key="9">
    <source>
        <dbReference type="ARBA" id="ARBA00022960"/>
    </source>
</evidence>
<dbReference type="InterPro" id="IPR001264">
    <property type="entry name" value="Glyco_trans_51"/>
</dbReference>
<evidence type="ECO:0000256" key="10">
    <source>
        <dbReference type="ARBA" id="ARBA00022984"/>
    </source>
</evidence>
<evidence type="ECO:0000256" key="11">
    <source>
        <dbReference type="ARBA" id="ARBA00023268"/>
    </source>
</evidence>
<dbReference type="EMBL" id="JACIJF010000007">
    <property type="protein sequence ID" value="MBB5711398.1"/>
    <property type="molecule type" value="Genomic_DNA"/>
</dbReference>
<dbReference type="InterPro" id="IPR001460">
    <property type="entry name" value="PCN-bd_Tpept"/>
</dbReference>
<dbReference type="EC" id="2.4.1.-" evidence="19"/>
<comment type="catalytic activity">
    <reaction evidence="13">
        <text>Preferential cleavage: (Ac)2-L-Lys-D-Ala-|-D-Ala. Also transpeptidation of peptidyl-alanyl moieties that are N-acyl substituents of D-alanine.</text>
        <dbReference type="EC" id="3.4.16.4"/>
    </reaction>
</comment>
<comment type="similarity">
    <text evidence="2">In the C-terminal section; belongs to the transpeptidase family.</text>
</comment>
<evidence type="ECO:0000313" key="19">
    <source>
        <dbReference type="EMBL" id="MBB5711398.1"/>
    </source>
</evidence>
<dbReference type="GO" id="GO:0071555">
    <property type="term" value="P:cell wall organization"/>
    <property type="evidence" value="ECO:0007669"/>
    <property type="project" value="UniProtKB-KW"/>
</dbReference>
<proteinExistence type="inferred from homology"/>
<keyword evidence="4" id="KW-0121">Carboxypeptidase</keyword>
<evidence type="ECO:0000256" key="1">
    <source>
        <dbReference type="ARBA" id="ARBA00004752"/>
    </source>
</evidence>
<gene>
    <name evidence="19" type="ORF">FHT02_002642</name>
</gene>
<dbReference type="Gene3D" id="3.40.710.10">
    <property type="entry name" value="DD-peptidase/beta-lactamase superfamily"/>
    <property type="match status" value="1"/>
</dbReference>
<keyword evidence="5" id="KW-0645">Protease</keyword>
<sequence>MARDSGSDDMRFPLRRRAAEADIGEARPWRPVSAPRPEPLDLGGASPSYRQADDPYRPGPPPPPPPPLPPFPDGSAAEPEAYSTNLPAPPRPRRNVLRWISRGIAALILLFFVAVGWLAVTAPLNKSLQPPVPPSITLLASDGTPIARRGGVIGDPVDVTKLPEHVRDAFVAIEDRRFYSHWGVDPRGILRAAWHNTTSSGRSQGASTITQQLAKNAFLTLDRTATRKFQEVLIAFWLEAWLTKDEILSRYLSNVYFGDNAYGLRAASQHYFSVEPERMTVSQATMLAGLVKAPSRLAPTDNLAGARERQKLVVGAMVDAGLLTQAEGRRVRPAVLRVSKSKELPNGTYFADWVLPQARDRAGGVATEQEVRTTLDAKLQQTAERVVKSAGLRGTQVAMVAMKPDGRVVAMVGGRNYGQSPFNRATQARRQPGSTFKLFVYLAALRSGMTPDTMVDDTPVTIGDWKPANSDGRYAGPITLRQAFAKSSNVVAARLTNELGVRAVTRAARDLGISTPIGNDASIGLGTSGVSLLELTAAYAAIANGSYPVRPSGLDQVEEADDWLAKRLGGASRIPGGELEDLRSLLATVVEGGTGRSAALPIPAFGKTGTTQDARDALFVGWAGDLVVGVWIGNDDNSPIPGASGGGLPARIWRDFMVRAMDLKLPPPPPVEVEGDNAVSLDDVLNGVGDMIEGAGIDTEVIDPRAAPFEGEEEAGPPLRRGNSRRGRDEEASEGEPPEDDPGF</sequence>
<evidence type="ECO:0000256" key="6">
    <source>
        <dbReference type="ARBA" id="ARBA00022676"/>
    </source>
</evidence>
<dbReference type="AlphaFoldDB" id="A0A840YK05"/>
<comment type="caution">
    <text evidence="19">The sequence shown here is derived from an EMBL/GenBank/DDBJ whole genome shotgun (WGS) entry which is preliminary data.</text>
</comment>
<evidence type="ECO:0000256" key="13">
    <source>
        <dbReference type="ARBA" id="ARBA00034000"/>
    </source>
</evidence>
<dbReference type="GO" id="GO:0008360">
    <property type="term" value="P:regulation of cell shape"/>
    <property type="evidence" value="ECO:0007669"/>
    <property type="project" value="UniProtKB-KW"/>
</dbReference>
<keyword evidence="20" id="KW-1185">Reference proteome</keyword>
<feature type="region of interest" description="Disordered" evidence="15">
    <location>
        <begin position="696"/>
        <end position="744"/>
    </location>
</feature>
<accession>A0A840YK05</accession>
<feature type="domain" description="Penicillin-binding protein transpeptidase" evidence="17">
    <location>
        <begin position="398"/>
        <end position="657"/>
    </location>
</feature>
<dbReference type="GO" id="GO:0008658">
    <property type="term" value="F:penicillin binding"/>
    <property type="evidence" value="ECO:0007669"/>
    <property type="project" value="InterPro"/>
</dbReference>
<dbReference type="SUPFAM" id="SSF53955">
    <property type="entry name" value="Lysozyme-like"/>
    <property type="match status" value="1"/>
</dbReference>
<dbReference type="GO" id="GO:0030288">
    <property type="term" value="C:outer membrane-bounded periplasmic space"/>
    <property type="evidence" value="ECO:0007669"/>
    <property type="project" value="TreeGrafter"/>
</dbReference>
<evidence type="ECO:0000256" key="14">
    <source>
        <dbReference type="ARBA" id="ARBA00049902"/>
    </source>
</evidence>
<dbReference type="FunFam" id="1.10.3810.10:FF:000001">
    <property type="entry name" value="Penicillin-binding protein 1A"/>
    <property type="match status" value="1"/>
</dbReference>
<comment type="catalytic activity">
    <reaction evidence="14">
        <text>[GlcNAc-(1-&gt;4)-Mur2Ac(oyl-L-Ala-gamma-D-Glu-L-Lys-D-Ala-D-Ala)](n)-di-trans,octa-cis-undecaprenyl diphosphate + beta-D-GlcNAc-(1-&gt;4)-Mur2Ac(oyl-L-Ala-gamma-D-Glu-L-Lys-D-Ala-D-Ala)-di-trans,octa-cis-undecaprenyl diphosphate = [GlcNAc-(1-&gt;4)-Mur2Ac(oyl-L-Ala-gamma-D-Glu-L-Lys-D-Ala-D-Ala)](n+1)-di-trans,octa-cis-undecaprenyl diphosphate + di-trans,octa-cis-undecaprenyl diphosphate + H(+)</text>
        <dbReference type="Rhea" id="RHEA:23708"/>
        <dbReference type="Rhea" id="RHEA-COMP:9602"/>
        <dbReference type="Rhea" id="RHEA-COMP:9603"/>
        <dbReference type="ChEBI" id="CHEBI:15378"/>
        <dbReference type="ChEBI" id="CHEBI:58405"/>
        <dbReference type="ChEBI" id="CHEBI:60033"/>
        <dbReference type="ChEBI" id="CHEBI:78435"/>
        <dbReference type="EC" id="2.4.99.28"/>
    </reaction>
</comment>
<feature type="domain" description="Glycosyl transferase family 51" evidence="18">
    <location>
        <begin position="154"/>
        <end position="317"/>
    </location>
</feature>
<evidence type="ECO:0000256" key="7">
    <source>
        <dbReference type="ARBA" id="ARBA00022679"/>
    </source>
</evidence>